<reference evidence="3" key="1">
    <citation type="submission" date="2023-06" db="EMBL/GenBank/DDBJ databases">
        <authorList>
            <consortium name="Lawrence Berkeley National Laboratory"/>
            <person name="Ahrendt S."/>
            <person name="Sahu N."/>
            <person name="Indic B."/>
            <person name="Wong-Bajracharya J."/>
            <person name="Merenyi Z."/>
            <person name="Ke H.-M."/>
            <person name="Monk M."/>
            <person name="Kocsube S."/>
            <person name="Drula E."/>
            <person name="Lipzen A."/>
            <person name="Balint B."/>
            <person name="Henrissat B."/>
            <person name="Andreopoulos B."/>
            <person name="Martin F.M."/>
            <person name="Harder C.B."/>
            <person name="Rigling D."/>
            <person name="Ford K.L."/>
            <person name="Foster G.D."/>
            <person name="Pangilinan J."/>
            <person name="Papanicolaou A."/>
            <person name="Barry K."/>
            <person name="LaButti K."/>
            <person name="Viragh M."/>
            <person name="Koriabine M."/>
            <person name="Yan M."/>
            <person name="Riley R."/>
            <person name="Champramary S."/>
            <person name="Plett K.L."/>
            <person name="Tsai I.J."/>
            <person name="Slot J."/>
            <person name="Sipos G."/>
            <person name="Plett J."/>
            <person name="Nagy L.G."/>
            <person name="Grigoriev I.V."/>
        </authorList>
    </citation>
    <scope>NUCLEOTIDE SEQUENCE</scope>
    <source>
        <strain evidence="3">CCBAS 213</strain>
    </source>
</reference>
<protein>
    <recommendedName>
        <fullName evidence="2">Peptidase C14 caspase domain-containing protein</fullName>
    </recommendedName>
</protein>
<name>A0AA39KA54_ARMTA</name>
<comment type="caution">
    <text evidence="3">The sequence shown here is derived from an EMBL/GenBank/DDBJ whole genome shotgun (WGS) entry which is preliminary data.</text>
</comment>
<gene>
    <name evidence="3" type="ORF">EV420DRAFT_1215915</name>
</gene>
<evidence type="ECO:0000313" key="3">
    <source>
        <dbReference type="EMBL" id="KAK0457402.1"/>
    </source>
</evidence>
<evidence type="ECO:0000313" key="4">
    <source>
        <dbReference type="Proteomes" id="UP001175211"/>
    </source>
</evidence>
<organism evidence="3 4">
    <name type="scientific">Armillaria tabescens</name>
    <name type="common">Ringless honey mushroom</name>
    <name type="synonym">Agaricus tabescens</name>
    <dbReference type="NCBI Taxonomy" id="1929756"/>
    <lineage>
        <taxon>Eukaryota</taxon>
        <taxon>Fungi</taxon>
        <taxon>Dikarya</taxon>
        <taxon>Basidiomycota</taxon>
        <taxon>Agaricomycotina</taxon>
        <taxon>Agaricomycetes</taxon>
        <taxon>Agaricomycetidae</taxon>
        <taxon>Agaricales</taxon>
        <taxon>Marasmiineae</taxon>
        <taxon>Physalacriaceae</taxon>
        <taxon>Desarmillaria</taxon>
    </lineage>
</organism>
<feature type="non-terminal residue" evidence="3">
    <location>
        <position position="166"/>
    </location>
</feature>
<dbReference type="RefSeq" id="XP_060329717.1">
    <property type="nucleotide sequence ID" value="XM_060466405.1"/>
</dbReference>
<evidence type="ECO:0000259" key="2">
    <source>
        <dbReference type="Pfam" id="PF00656"/>
    </source>
</evidence>
<dbReference type="GO" id="GO:0006508">
    <property type="term" value="P:proteolysis"/>
    <property type="evidence" value="ECO:0007669"/>
    <property type="project" value="InterPro"/>
</dbReference>
<comment type="similarity">
    <text evidence="1">Belongs to the peptidase C14B family.</text>
</comment>
<dbReference type="PANTHER" id="PTHR48104">
    <property type="entry name" value="METACASPASE-4"/>
    <property type="match status" value="1"/>
</dbReference>
<proteinExistence type="inferred from homology"/>
<dbReference type="GeneID" id="85349953"/>
<dbReference type="GO" id="GO:0004197">
    <property type="term" value="F:cysteine-type endopeptidase activity"/>
    <property type="evidence" value="ECO:0007669"/>
    <property type="project" value="InterPro"/>
</dbReference>
<dbReference type="AlphaFoldDB" id="A0AA39KA54"/>
<dbReference type="Proteomes" id="UP001175211">
    <property type="component" value="Unassembled WGS sequence"/>
</dbReference>
<dbReference type="EMBL" id="JAUEPS010000022">
    <property type="protein sequence ID" value="KAK0457402.1"/>
    <property type="molecule type" value="Genomic_DNA"/>
</dbReference>
<feature type="non-terminal residue" evidence="3">
    <location>
        <position position="1"/>
    </location>
</feature>
<keyword evidence="4" id="KW-1185">Reference proteome</keyword>
<accession>A0AA39KA54</accession>
<dbReference type="GO" id="GO:0005737">
    <property type="term" value="C:cytoplasm"/>
    <property type="evidence" value="ECO:0007669"/>
    <property type="project" value="TreeGrafter"/>
</dbReference>
<evidence type="ECO:0000256" key="1">
    <source>
        <dbReference type="ARBA" id="ARBA00009005"/>
    </source>
</evidence>
<dbReference type="PANTHER" id="PTHR48104:SF30">
    <property type="entry name" value="METACASPASE-1"/>
    <property type="match status" value="1"/>
</dbReference>
<dbReference type="InterPro" id="IPR011600">
    <property type="entry name" value="Pept_C14_caspase"/>
</dbReference>
<dbReference type="Gene3D" id="3.40.50.1460">
    <property type="match status" value="1"/>
</dbReference>
<dbReference type="InterPro" id="IPR050452">
    <property type="entry name" value="Metacaspase"/>
</dbReference>
<sequence>AVVIGIDAYPTKEDVLRGCVSDATKIFGFLTQNLGIPTDHISLLLGTTASLSSFNRASGMARIARATRPPWSLYEFQIQKGDNVIIYFSGHGAVYRCKDHPGYGPDSPSSTGTIEALCPMDRRARARGFRLGRSKPIPDISDRELSTILTEISRTKGHHITVILDC</sequence>
<dbReference type="Pfam" id="PF00656">
    <property type="entry name" value="Peptidase_C14"/>
    <property type="match status" value="1"/>
</dbReference>
<feature type="domain" description="Peptidase C14 caspase" evidence="2">
    <location>
        <begin position="1"/>
        <end position="108"/>
    </location>
</feature>